<accession>B5EVX0</accession>
<evidence type="ECO:0000313" key="2">
    <source>
        <dbReference type="Proteomes" id="UP000001857"/>
    </source>
</evidence>
<reference evidence="1 2" key="2">
    <citation type="journal article" date="2009" name="Nature">
        <title>A single regulatory gene is sufficient to alter bacterial host range.</title>
        <authorList>
            <person name="Mandel M.J."/>
            <person name="Wollenberg M.S."/>
            <person name="Stabb E.V."/>
            <person name="Visick K.L."/>
            <person name="Ruby E.G."/>
        </authorList>
    </citation>
    <scope>NUCLEOTIDE SEQUENCE [LARGE SCALE GENOMIC DNA]</scope>
    <source>
        <strain evidence="1 2">MJ11</strain>
        <plasmid evidence="2">Plasmid pMJ100</plasmid>
    </source>
</reference>
<sequence length="73" mass="8249">MSDTSLINKLKKFILEVKEEEDFCNLKAKSSPSQEAYFRSYGSGITEFRVKLESLLENECGASRSITIDASKH</sequence>
<dbReference type="Proteomes" id="UP000001857">
    <property type="component" value="Plasmid pMJ100"/>
</dbReference>
<protein>
    <submittedName>
        <fullName evidence="1">Uncharacterized protein</fullName>
    </submittedName>
</protein>
<name>B5EVX0_ALIFM</name>
<reference evidence="2" key="1">
    <citation type="submission" date="2008-08" db="EMBL/GenBank/DDBJ databases">
        <title>Complete sequence of Vibrio fischeri strain MJ11.</title>
        <authorList>
            <person name="Mandel M.J."/>
            <person name="Stabb E.V."/>
            <person name="Ruby E.G."/>
            <person name="Ferriera S."/>
            <person name="Johnson J."/>
            <person name="Kravitz S."/>
            <person name="Beeson K."/>
            <person name="Sutton G."/>
            <person name="Rogers Y.-H."/>
            <person name="Friedman R."/>
            <person name="Frazier M."/>
            <person name="Venter J.C."/>
        </authorList>
    </citation>
    <scope>NUCLEOTIDE SEQUENCE [LARGE SCALE GENOMIC DNA]</scope>
    <source>
        <strain evidence="2">MJ11</strain>
        <plasmid evidence="2">Plasmid pMJ100</plasmid>
    </source>
</reference>
<proteinExistence type="predicted"/>
<dbReference type="RefSeq" id="WP_012534519.1">
    <property type="nucleotide sequence ID" value="NC_011185.1"/>
</dbReference>
<dbReference type="EMBL" id="CP001134">
    <property type="protein sequence ID" value="ACH64736.1"/>
    <property type="molecule type" value="Genomic_DNA"/>
</dbReference>
<dbReference type="HOGENOM" id="CLU_2703834_0_0_6"/>
<dbReference type="AlphaFoldDB" id="B5EVX0"/>
<keyword evidence="1" id="KW-0614">Plasmid</keyword>
<dbReference type="KEGG" id="vfm:VFMJ11_B0027"/>
<organism evidence="1 2">
    <name type="scientific">Aliivibrio fischeri (strain MJ11)</name>
    <name type="common">Vibrio fischeri</name>
    <dbReference type="NCBI Taxonomy" id="388396"/>
    <lineage>
        <taxon>Bacteria</taxon>
        <taxon>Pseudomonadati</taxon>
        <taxon>Pseudomonadota</taxon>
        <taxon>Gammaproteobacteria</taxon>
        <taxon>Vibrionales</taxon>
        <taxon>Vibrionaceae</taxon>
        <taxon>Aliivibrio</taxon>
    </lineage>
</organism>
<geneLocation type="plasmid" evidence="1 2">
    <name>pMJ100</name>
</geneLocation>
<gene>
    <name evidence="1" type="ordered locus">VFMJ11_B0027</name>
</gene>
<evidence type="ECO:0000313" key="1">
    <source>
        <dbReference type="EMBL" id="ACH64736.1"/>
    </source>
</evidence>